<evidence type="ECO:0000259" key="9">
    <source>
        <dbReference type="Pfam" id="PF02878"/>
    </source>
</evidence>
<dbReference type="EMBL" id="JAACAK010000067">
    <property type="protein sequence ID" value="NIR75220.1"/>
    <property type="molecule type" value="Genomic_DNA"/>
</dbReference>
<feature type="domain" description="Alpha-D-phosphohexomutase C-terminal" evidence="8">
    <location>
        <begin position="373"/>
        <end position="447"/>
    </location>
</feature>
<comment type="cofactor">
    <cofactor evidence="1">
        <name>Mg(2+)</name>
        <dbReference type="ChEBI" id="CHEBI:18420"/>
    </cofactor>
</comment>
<evidence type="ECO:0000256" key="5">
    <source>
        <dbReference type="ARBA" id="ARBA00022842"/>
    </source>
</evidence>
<feature type="domain" description="Alpha-D-phosphohexomutase alpha/beta/alpha" evidence="11">
    <location>
        <begin position="258"/>
        <end position="365"/>
    </location>
</feature>
<evidence type="ECO:0000256" key="1">
    <source>
        <dbReference type="ARBA" id="ARBA00001946"/>
    </source>
</evidence>
<dbReference type="InterPro" id="IPR036900">
    <property type="entry name" value="A-D-PHexomutase_C_sf"/>
</dbReference>
<keyword evidence="3" id="KW-0597">Phosphoprotein</keyword>
<evidence type="ECO:0000313" key="12">
    <source>
        <dbReference type="EMBL" id="NIR75220.1"/>
    </source>
</evidence>
<evidence type="ECO:0000256" key="6">
    <source>
        <dbReference type="ARBA" id="ARBA00023235"/>
    </source>
</evidence>
<dbReference type="SUPFAM" id="SSF55957">
    <property type="entry name" value="Phosphoglucomutase, C-terminal domain"/>
    <property type="match status" value="1"/>
</dbReference>
<gene>
    <name evidence="12" type="ORF">GWO12_08925</name>
</gene>
<dbReference type="CDD" id="cd03089">
    <property type="entry name" value="PMM_PGM"/>
    <property type="match status" value="1"/>
</dbReference>
<keyword evidence="4 7" id="KW-0479">Metal-binding</keyword>
<dbReference type="Gene3D" id="3.40.120.10">
    <property type="entry name" value="Alpha-D-Glucose-1,6-Bisphosphate, subunit A, domain 3"/>
    <property type="match status" value="3"/>
</dbReference>
<dbReference type="InterPro" id="IPR005844">
    <property type="entry name" value="A-D-PHexomutase_a/b/a-I"/>
</dbReference>
<evidence type="ECO:0000256" key="7">
    <source>
        <dbReference type="RuleBase" id="RU004326"/>
    </source>
</evidence>
<dbReference type="GO" id="GO:0000287">
    <property type="term" value="F:magnesium ion binding"/>
    <property type="evidence" value="ECO:0007669"/>
    <property type="project" value="InterPro"/>
</dbReference>
<dbReference type="AlphaFoldDB" id="A0AAE4ZCJ1"/>
<dbReference type="InterPro" id="IPR005846">
    <property type="entry name" value="A-D-PHexomutase_a/b/a-III"/>
</dbReference>
<evidence type="ECO:0000256" key="2">
    <source>
        <dbReference type="ARBA" id="ARBA00010231"/>
    </source>
</evidence>
<evidence type="ECO:0000259" key="11">
    <source>
        <dbReference type="Pfam" id="PF02880"/>
    </source>
</evidence>
<dbReference type="InterPro" id="IPR005845">
    <property type="entry name" value="A-D-PHexomutase_a/b/a-II"/>
</dbReference>
<evidence type="ECO:0000256" key="4">
    <source>
        <dbReference type="ARBA" id="ARBA00022723"/>
    </source>
</evidence>
<dbReference type="InterPro" id="IPR016066">
    <property type="entry name" value="A-D-PHexomutase_CS"/>
</dbReference>
<organism evidence="12 13">
    <name type="scientific">Candidatus Kutchimonas denitrificans</name>
    <dbReference type="NCBI Taxonomy" id="3056748"/>
    <lineage>
        <taxon>Bacteria</taxon>
        <taxon>Pseudomonadati</taxon>
        <taxon>Gemmatimonadota</taxon>
        <taxon>Gemmatimonadia</taxon>
        <taxon>Candidatus Palauibacterales</taxon>
        <taxon>Candidatus Palauibacteraceae</taxon>
        <taxon>Candidatus Kutchimonas</taxon>
    </lineage>
</organism>
<evidence type="ECO:0000259" key="10">
    <source>
        <dbReference type="Pfam" id="PF02879"/>
    </source>
</evidence>
<evidence type="ECO:0000259" key="8">
    <source>
        <dbReference type="Pfam" id="PF00408"/>
    </source>
</evidence>
<name>A0AAE4ZCJ1_9BACT</name>
<evidence type="ECO:0000313" key="13">
    <source>
        <dbReference type="Proteomes" id="UP000702544"/>
    </source>
</evidence>
<protein>
    <submittedName>
        <fullName evidence="12">Phosphomannomutase/phosphoglucomutase</fullName>
    </submittedName>
</protein>
<dbReference type="Pfam" id="PF02879">
    <property type="entry name" value="PGM_PMM_II"/>
    <property type="match status" value="1"/>
</dbReference>
<proteinExistence type="inferred from homology"/>
<dbReference type="Proteomes" id="UP000702544">
    <property type="component" value="Unassembled WGS sequence"/>
</dbReference>
<dbReference type="GO" id="GO:0005975">
    <property type="term" value="P:carbohydrate metabolic process"/>
    <property type="evidence" value="ECO:0007669"/>
    <property type="project" value="InterPro"/>
</dbReference>
<dbReference type="GO" id="GO:0016868">
    <property type="term" value="F:intramolecular phosphotransferase activity"/>
    <property type="evidence" value="ECO:0007669"/>
    <property type="project" value="InterPro"/>
</dbReference>
<dbReference type="PANTHER" id="PTHR43771">
    <property type="entry name" value="PHOSPHOMANNOMUTASE"/>
    <property type="match status" value="1"/>
</dbReference>
<keyword evidence="5 7" id="KW-0460">Magnesium</keyword>
<keyword evidence="6" id="KW-0413">Isomerase</keyword>
<dbReference type="PRINTS" id="PR00509">
    <property type="entry name" value="PGMPMM"/>
</dbReference>
<dbReference type="Pfam" id="PF02880">
    <property type="entry name" value="PGM_PMM_III"/>
    <property type="match status" value="1"/>
</dbReference>
<dbReference type="PROSITE" id="PS00710">
    <property type="entry name" value="PGM_PMM"/>
    <property type="match status" value="1"/>
</dbReference>
<dbReference type="InterPro" id="IPR005843">
    <property type="entry name" value="A-D-PHexomutase_C"/>
</dbReference>
<feature type="domain" description="Alpha-D-phosphohexomutase alpha/beta/alpha" evidence="10">
    <location>
        <begin position="156"/>
        <end position="253"/>
    </location>
</feature>
<comment type="similarity">
    <text evidence="2 7">Belongs to the phosphohexose mutase family.</text>
</comment>
<dbReference type="Pfam" id="PF02878">
    <property type="entry name" value="PGM_PMM_I"/>
    <property type="match status" value="1"/>
</dbReference>
<evidence type="ECO:0000256" key="3">
    <source>
        <dbReference type="ARBA" id="ARBA00022553"/>
    </source>
</evidence>
<dbReference type="PANTHER" id="PTHR43771:SF2">
    <property type="entry name" value="PHOSPHOMANNOMUTASE_PHOSPHOGLUCOMUTASE"/>
    <property type="match status" value="1"/>
</dbReference>
<reference evidence="12 13" key="1">
    <citation type="submission" date="2020-01" db="EMBL/GenBank/DDBJ databases">
        <title>Genomes assembled from Gulf of Kutch pelagic sediment metagenomes.</title>
        <authorList>
            <person name="Chandrashekar M."/>
            <person name="Mahajan M.S."/>
            <person name="Dave K.J."/>
            <person name="Vatsa P."/>
            <person name="Nathani N.M."/>
        </authorList>
    </citation>
    <scope>NUCLEOTIDE SEQUENCE [LARGE SCALE GENOMIC DNA]</scope>
    <source>
        <strain evidence="12">KS3-K002</strain>
    </source>
</reference>
<accession>A0AAE4ZCJ1</accession>
<sequence length="456" mass="49534">MSSVGHHIFREYDVRGVVDEDLTAELAERLGRAYGSEVRDMLGTGAPHVALGYDNRLSSEDLAEAFASGLSASGARVSAVGCVPTPALYFAVHHLGCEAGIQVTGSHNPPEYNGFKMLTSRGPFYGPAIQRLRERIEGENFARGEGGVETVPILSQYVDDVAGRFELARPVDVVIDCGNGTGSLVATQLLERIGARVDALYCDSDGTFPNHHPDPTVDENLADLIDRVQTSEAALGIALDGDADRIGAVDERGAIVRGDYLLLVYALDALKGAPGAQVIFDVKCSQVLADSITEAGGRPIMWKTGHSLIKEKMRESGARIAGEMSGHMFFADDYYGYDDALYSACRLVDIVARADDGLSSLLSEIPTLASTPEIRVECDEDQKFEIVARAVEYFKRRYDVIDVDGARIEMEGGWALIRSSNTQPIIVLRFEAENEERLAEIRQEVADWLADQGVEI</sequence>
<comment type="caution">
    <text evidence="12">The sequence shown here is derived from an EMBL/GenBank/DDBJ whole genome shotgun (WGS) entry which is preliminary data.</text>
</comment>
<dbReference type="Gene3D" id="3.30.310.50">
    <property type="entry name" value="Alpha-D-phosphohexomutase, C-terminal domain"/>
    <property type="match status" value="1"/>
</dbReference>
<dbReference type="InterPro" id="IPR016055">
    <property type="entry name" value="A-D-PHexomutase_a/b/a-I/II/III"/>
</dbReference>
<dbReference type="InterPro" id="IPR005841">
    <property type="entry name" value="Alpha-D-phosphohexomutase_SF"/>
</dbReference>
<dbReference type="SUPFAM" id="SSF53738">
    <property type="entry name" value="Phosphoglucomutase, first 3 domains"/>
    <property type="match status" value="3"/>
</dbReference>
<dbReference type="Pfam" id="PF00408">
    <property type="entry name" value="PGM_PMM_IV"/>
    <property type="match status" value="1"/>
</dbReference>
<feature type="domain" description="Alpha-D-phosphohexomutase alpha/beta/alpha" evidence="9">
    <location>
        <begin position="8"/>
        <end position="141"/>
    </location>
</feature>